<dbReference type="AlphaFoldDB" id="A0A437CCG1"/>
<dbReference type="Proteomes" id="UP000283210">
    <property type="component" value="Chromosome 19"/>
</dbReference>
<evidence type="ECO:0000313" key="1">
    <source>
        <dbReference type="EMBL" id="RVE60031.1"/>
    </source>
</evidence>
<protein>
    <submittedName>
        <fullName evidence="1">Uncharacterized protein</fullName>
    </submittedName>
</protein>
<gene>
    <name evidence="1" type="ORF">OJAV_G00194920</name>
</gene>
<evidence type="ECO:0000313" key="2">
    <source>
        <dbReference type="Proteomes" id="UP000283210"/>
    </source>
</evidence>
<proteinExistence type="predicted"/>
<accession>A0A437CCG1</accession>
<reference evidence="1 2" key="1">
    <citation type="submission" date="2018-11" db="EMBL/GenBank/DDBJ databases">
        <authorList>
            <person name="Lopez-Roques C."/>
            <person name="Donnadieu C."/>
            <person name="Bouchez O."/>
            <person name="Klopp C."/>
            <person name="Cabau C."/>
            <person name="Zahm M."/>
        </authorList>
    </citation>
    <scope>NUCLEOTIDE SEQUENCE [LARGE SCALE GENOMIC DNA]</scope>
    <source>
        <strain evidence="1">RS831</strain>
        <tissue evidence="1">Whole body</tissue>
    </source>
</reference>
<keyword evidence="2" id="KW-1185">Reference proteome</keyword>
<name>A0A437CCG1_ORYJA</name>
<dbReference type="EMBL" id="CM012455">
    <property type="protein sequence ID" value="RVE60031.1"/>
    <property type="molecule type" value="Genomic_DNA"/>
</dbReference>
<sequence length="82" mass="8914">MVDVSVKSEAGWACPAAGRQLAQVLLPVPVSHEEELSHSDEEHTDGWDPVLLEQVEDDHPCVLMLRCSPDSCTALHPPGAHH</sequence>
<organism evidence="1 2">
    <name type="scientific">Oryzias javanicus</name>
    <name type="common">Javanese ricefish</name>
    <name type="synonym">Aplocheilus javanicus</name>
    <dbReference type="NCBI Taxonomy" id="123683"/>
    <lineage>
        <taxon>Eukaryota</taxon>
        <taxon>Metazoa</taxon>
        <taxon>Chordata</taxon>
        <taxon>Craniata</taxon>
        <taxon>Vertebrata</taxon>
        <taxon>Euteleostomi</taxon>
        <taxon>Actinopterygii</taxon>
        <taxon>Neopterygii</taxon>
        <taxon>Teleostei</taxon>
        <taxon>Neoteleostei</taxon>
        <taxon>Acanthomorphata</taxon>
        <taxon>Ovalentaria</taxon>
        <taxon>Atherinomorphae</taxon>
        <taxon>Beloniformes</taxon>
        <taxon>Adrianichthyidae</taxon>
        <taxon>Oryziinae</taxon>
        <taxon>Oryzias</taxon>
    </lineage>
</organism>
<reference evidence="1 2" key="2">
    <citation type="submission" date="2019-01" db="EMBL/GenBank/DDBJ databases">
        <title>A chromosome length genome reference of the Java medaka (oryzias javanicus).</title>
        <authorList>
            <person name="Herpin A."/>
            <person name="Takehana Y."/>
            <person name="Naruse K."/>
            <person name="Ansai S."/>
            <person name="Kawaguchi M."/>
        </authorList>
    </citation>
    <scope>NUCLEOTIDE SEQUENCE [LARGE SCALE GENOMIC DNA]</scope>
    <source>
        <strain evidence="1">RS831</strain>
        <tissue evidence="1">Whole body</tissue>
    </source>
</reference>